<dbReference type="Gene3D" id="2.40.100.10">
    <property type="entry name" value="Cyclophilin-like"/>
    <property type="match status" value="1"/>
</dbReference>
<gene>
    <name evidence="5" type="ORF">BN9_029650</name>
</gene>
<evidence type="ECO:0000313" key="6">
    <source>
        <dbReference type="Proteomes" id="UP000053237"/>
    </source>
</evidence>
<accession>A0A024G779</accession>
<dbReference type="PROSITE" id="PS50072">
    <property type="entry name" value="CSA_PPIASE_2"/>
    <property type="match status" value="1"/>
</dbReference>
<dbReference type="EMBL" id="CAIX01000030">
    <property type="protein sequence ID" value="CCI42181.1"/>
    <property type="molecule type" value="Genomic_DNA"/>
</dbReference>
<dbReference type="InterPro" id="IPR029000">
    <property type="entry name" value="Cyclophilin-like_dom_sf"/>
</dbReference>
<dbReference type="GO" id="GO:0005737">
    <property type="term" value="C:cytoplasm"/>
    <property type="evidence" value="ECO:0007669"/>
    <property type="project" value="TreeGrafter"/>
</dbReference>
<dbReference type="PROSITE" id="PS00170">
    <property type="entry name" value="CSA_PPIASE_1"/>
    <property type="match status" value="1"/>
</dbReference>
<keyword evidence="6" id="KW-1185">Reference proteome</keyword>
<dbReference type="STRING" id="65357.A0A024G779"/>
<dbReference type="InterPro" id="IPR002130">
    <property type="entry name" value="Cyclophilin-type_PPIase_dom"/>
</dbReference>
<evidence type="ECO:0000313" key="5">
    <source>
        <dbReference type="EMBL" id="CCI42181.1"/>
    </source>
</evidence>
<evidence type="ECO:0000256" key="3">
    <source>
        <dbReference type="SAM" id="MobiDB-lite"/>
    </source>
</evidence>
<keyword evidence="1" id="KW-0378">Hydrolase</keyword>
<dbReference type="GO" id="GO:0006457">
    <property type="term" value="P:protein folding"/>
    <property type="evidence" value="ECO:0007669"/>
    <property type="project" value="InterPro"/>
</dbReference>
<dbReference type="Pfam" id="PF00160">
    <property type="entry name" value="Pro_isomerase"/>
    <property type="match status" value="1"/>
</dbReference>
<dbReference type="FunFam" id="2.40.100.10:FF:000023">
    <property type="entry name" value="Peptidyl-prolyl cis-trans isomerase"/>
    <property type="match status" value="1"/>
</dbReference>
<dbReference type="PANTHER" id="PTHR12187:SF11">
    <property type="entry name" value="PHOSPHATIDYLINOSITOL-3,4-BISPHOSPHATE 4-PHOSPHATASE"/>
    <property type="match status" value="1"/>
</dbReference>
<name>A0A024G779_9STRA</name>
<evidence type="ECO:0000256" key="2">
    <source>
        <dbReference type="ARBA" id="ARBA00023098"/>
    </source>
</evidence>
<feature type="region of interest" description="Disordered" evidence="3">
    <location>
        <begin position="986"/>
        <end position="1023"/>
    </location>
</feature>
<sequence>MGLYGKAVPKTVENFRALCTGEKGIGKSGKPLHYKGSSFHRIIPNFMIQGGDFTLGNGMGGESIYGEKFEDENFKLKHTGIGTLSMANAGENTNGSQFFICTVQTSWLDGRHVVFGRVMGQKNVLKEIEKVGSQSGINELPVASLSSSTKLKSNPTILSFKVENDQQSAMSELAFFISCTNIDGNAFNASGRNSAQTFVRGALSMLSQSSAFASKVKQAKSLVDVSPNVAVQVYLGQEQADIQSMPDSDRFSESDKNGPQLIFCTERQKSTHPSFSVGCQLQIPIQACHDRQVLFRVVLPDENGSSHHRNAPIYGAAVTCLRDLLSNAKTGLSMKLPIDSSIGEGNAACRVDFVDLRPEETMLYRLRHPIMKFFRFSAQWLSQANNKATLCPHRVTDEFVDRLAMDTSQTNVYASEEVAEVDYTLQVPMQMLSIYHSELASIQSEWFQRYTNARVINMQFENDAEALAYRYDVYRVQIIAGRSLRNWKATERENNNKRRIPGFGNFDGNPNQSTGGTQHANAFSIAQGRANIVNILRSPNKAQFNAEATSEDHARCCLNPFVVVHHGKGMQGSSYEIIVGRTNTEYGLSDPMWGHTAASLKKTSPTKSHSGYCNSSALPSHVEIAPENNQKQLKFYQKAIFKEEERLPGWLRMELFDEQHSYISGVEQESIGEVILPLASIQGQMEIKQCVMDPEADNGEPVTCLTHSDWYDVRSSENDSYCGQIHVKVSVLLANSDEKQSPLAAKSNIDTRNAFSSHYLHQEMPLAFLHPHVLNINLRLMEMENWVETCCTLASQGKTFKSSADKQCSSIQALPTNLHVSYLQIDYNNTDHKVKKEDAKVPVQDHLTFDTEGITQVAQLDPAAGSTHVMVTCGAPAAHAMGLTDRGLCEIEVELKRLQGILDRHTTWTTKSVDLSTTCLVQEDAPKDHLYPSLSTLFGEEDPLDQAKELTEAYDIQDIATEDCTNSKQNWNLKISMKKPSLRVAASHSWGNTEPKQQTLSNKLRSVRPSRRQSPSKASHESKEVLFKYPPQRLDTEEPLGPAGNIDKEYLIRVLCRQEILRLEYFSRKSVSVSQAASTLVTSFVACLDLWLRQRQTKILDQLASIGFLIGWESLISSQGKELRMISDAWFAIRHLESFVFELYATSIENFDYSLDQVHIKKSENTGGYTIGVPVPTSLHDHLPQSLRQGQAIGITSVLFTQGINEMQSFANILGHSGVSLQSKVNSTSLRSIMKYYERFQSIGSDPHQRIEKALQKLRLYVGSENASAKNTWILLHAADAVRCLNGGRVTYCKSGKDRTAMSITIEEARLIVQSRQSNVTQTDILEPPQVEEIKRIANILREFGSRIDIAKKNVGRAKYSFNSIQRKLLPAIYRPPLSTIQDMVTSVTERDS</sequence>
<dbReference type="GO" id="GO:0016316">
    <property type="term" value="F:phosphatidylinositol-3,4-bisphosphate 4-phosphatase activity"/>
    <property type="evidence" value="ECO:0007669"/>
    <property type="project" value="InterPro"/>
</dbReference>
<feature type="domain" description="PPIase cyclophilin-type" evidence="4">
    <location>
        <begin position="1"/>
        <end position="145"/>
    </location>
</feature>
<dbReference type="GO" id="GO:0003755">
    <property type="term" value="F:peptidyl-prolyl cis-trans isomerase activity"/>
    <property type="evidence" value="ECO:0007669"/>
    <property type="project" value="InterPro"/>
</dbReference>
<dbReference type="PANTHER" id="PTHR12187">
    <property type="entry name" value="AGAP000124-PA"/>
    <property type="match status" value="1"/>
</dbReference>
<evidence type="ECO:0000256" key="1">
    <source>
        <dbReference type="ARBA" id="ARBA00022801"/>
    </source>
</evidence>
<dbReference type="InterPro" id="IPR020892">
    <property type="entry name" value="Cyclophilin-type_PPIase_CS"/>
</dbReference>
<evidence type="ECO:0000259" key="4">
    <source>
        <dbReference type="PROSITE" id="PS50072"/>
    </source>
</evidence>
<keyword evidence="2" id="KW-0443">Lipid metabolism</keyword>
<proteinExistence type="predicted"/>
<comment type="caution">
    <text evidence="5">The sequence shown here is derived from an EMBL/GenBank/DDBJ whole genome shotgun (WGS) entry which is preliminary data.</text>
</comment>
<protein>
    <recommendedName>
        <fullName evidence="4">PPIase cyclophilin-type domain-containing protein</fullName>
    </recommendedName>
</protein>
<reference evidence="5 6" key="1">
    <citation type="submission" date="2012-05" db="EMBL/GenBank/DDBJ databases">
        <title>Recombination and specialization in a pathogen metapopulation.</title>
        <authorList>
            <person name="Gardiner A."/>
            <person name="Kemen E."/>
            <person name="Schultz-Larsen T."/>
            <person name="MacLean D."/>
            <person name="Van Oosterhout C."/>
            <person name="Jones J.D.G."/>
        </authorList>
    </citation>
    <scope>NUCLEOTIDE SEQUENCE [LARGE SCALE GENOMIC DNA]</scope>
    <source>
        <strain evidence="5 6">Ac Nc2</strain>
    </source>
</reference>
<organism evidence="5 6">
    <name type="scientific">Albugo candida</name>
    <dbReference type="NCBI Taxonomy" id="65357"/>
    <lineage>
        <taxon>Eukaryota</taxon>
        <taxon>Sar</taxon>
        <taxon>Stramenopiles</taxon>
        <taxon>Oomycota</taxon>
        <taxon>Peronosporomycetes</taxon>
        <taxon>Albuginales</taxon>
        <taxon>Albuginaceae</taxon>
        <taxon>Albugo</taxon>
    </lineage>
</organism>
<feature type="compositionally biased region" description="Polar residues" evidence="3">
    <location>
        <begin position="989"/>
        <end position="1004"/>
    </location>
</feature>
<dbReference type="PRINTS" id="PR00153">
    <property type="entry name" value="CSAPPISMRASE"/>
</dbReference>
<dbReference type="InterPro" id="IPR039034">
    <property type="entry name" value="INPP4"/>
</dbReference>
<dbReference type="Proteomes" id="UP000053237">
    <property type="component" value="Unassembled WGS sequence"/>
</dbReference>
<dbReference type="SUPFAM" id="SSF50891">
    <property type="entry name" value="Cyclophilin-like"/>
    <property type="match status" value="1"/>
</dbReference>
<dbReference type="InParanoid" id="A0A024G779"/>
<dbReference type="OrthoDB" id="159395at2759"/>